<comment type="similarity">
    <text evidence="1">Belongs to the Brp/Blh beta-carotene diooxygenase family.</text>
</comment>
<dbReference type="Pfam" id="PF15461">
    <property type="entry name" value="BCD"/>
    <property type="match status" value="1"/>
</dbReference>
<dbReference type="NCBIfam" id="TIGR03753">
    <property type="entry name" value="blh_monoox"/>
    <property type="match status" value="1"/>
</dbReference>
<feature type="transmembrane region" description="Helical" evidence="1">
    <location>
        <begin position="201"/>
        <end position="222"/>
    </location>
</feature>
<keyword evidence="1" id="KW-1003">Cell membrane</keyword>
<comment type="caution">
    <text evidence="1">Lacks conserved residue(s) required for the propagation of feature annotation.</text>
</comment>
<reference evidence="2" key="2">
    <citation type="submission" date="2020-09" db="EMBL/GenBank/DDBJ databases">
        <authorList>
            <person name="Sun Q."/>
            <person name="Zhou Y."/>
        </authorList>
    </citation>
    <scope>NUCLEOTIDE SEQUENCE</scope>
    <source>
        <strain evidence="2">CGMCC 1.12921</strain>
    </source>
</reference>
<feature type="transmembrane region" description="Helical" evidence="1">
    <location>
        <begin position="6"/>
        <end position="26"/>
    </location>
</feature>
<dbReference type="HAMAP" id="MF_02093">
    <property type="entry name" value="Beta_carotene_diox"/>
    <property type="match status" value="1"/>
</dbReference>
<evidence type="ECO:0000256" key="1">
    <source>
        <dbReference type="HAMAP-Rule" id="MF_02093"/>
    </source>
</evidence>
<proteinExistence type="inferred from homology"/>
<feature type="transmembrane region" description="Helical" evidence="1">
    <location>
        <begin position="123"/>
        <end position="148"/>
    </location>
</feature>
<feature type="binding site" evidence="1">
    <location>
        <position position="79"/>
    </location>
    <ligand>
        <name>Fe cation</name>
        <dbReference type="ChEBI" id="CHEBI:24875"/>
    </ligand>
</feature>
<accession>A0A8J2Y6L3</accession>
<keyword evidence="1" id="KW-0560">Oxidoreductase</keyword>
<dbReference type="EMBL" id="BMGH01000001">
    <property type="protein sequence ID" value="GGD04663.1"/>
    <property type="molecule type" value="Genomic_DNA"/>
</dbReference>
<feature type="binding site" evidence="1">
    <location>
        <position position="183"/>
    </location>
    <ligand>
        <name>Fe cation</name>
        <dbReference type="ChEBI" id="CHEBI:24875"/>
    </ligand>
</feature>
<dbReference type="RefSeq" id="WP_188481204.1">
    <property type="nucleotide sequence ID" value="NZ_BMGH01000001.1"/>
</dbReference>
<keyword evidence="1" id="KW-0479">Metal-binding</keyword>
<dbReference type="AlphaFoldDB" id="A0A8J2Y6L3"/>
<keyword evidence="1" id="KW-0408">Iron</keyword>
<comment type="function">
    <text evidence="1">Catalyzes the cleavage of beta-carotene at its central double bond (15,15') to yield two molecules of all-trans-retinal.</text>
</comment>
<comment type="cofactor">
    <cofactor evidence="1">
        <name>Fe(2+)</name>
        <dbReference type="ChEBI" id="CHEBI:29033"/>
    </cofactor>
</comment>
<dbReference type="GO" id="GO:0005886">
    <property type="term" value="C:plasma membrane"/>
    <property type="evidence" value="ECO:0007669"/>
    <property type="project" value="UniProtKB-SubCell"/>
</dbReference>
<reference evidence="2" key="1">
    <citation type="journal article" date="2014" name="Int. J. Syst. Evol. Microbiol.">
        <title>Complete genome sequence of Corynebacterium casei LMG S-19264T (=DSM 44701T), isolated from a smear-ripened cheese.</title>
        <authorList>
            <consortium name="US DOE Joint Genome Institute (JGI-PGF)"/>
            <person name="Walter F."/>
            <person name="Albersmeier A."/>
            <person name="Kalinowski J."/>
            <person name="Ruckert C."/>
        </authorList>
    </citation>
    <scope>NUCLEOTIDE SEQUENCE</scope>
    <source>
        <strain evidence="2">CGMCC 1.12921</strain>
    </source>
</reference>
<keyword evidence="1" id="KW-0223">Dioxygenase</keyword>
<dbReference type="EC" id="1.13.11.63" evidence="1"/>
<keyword evidence="1" id="KW-0472">Membrane</keyword>
<feature type="binding site" evidence="1">
    <location>
        <position position="23"/>
    </location>
    <ligand>
        <name>Fe cation</name>
        <dbReference type="ChEBI" id="CHEBI:24875"/>
    </ligand>
</feature>
<keyword evidence="3" id="KW-1185">Reference proteome</keyword>
<comment type="caution">
    <text evidence="2">The sequence shown here is derived from an EMBL/GenBank/DDBJ whole genome shotgun (WGS) entry which is preliminary data.</text>
</comment>
<evidence type="ECO:0000313" key="2">
    <source>
        <dbReference type="EMBL" id="GGD04663.1"/>
    </source>
</evidence>
<dbReference type="GO" id="GO:0016121">
    <property type="term" value="P:carotene catabolic process"/>
    <property type="evidence" value="ECO:0007669"/>
    <property type="project" value="UniProtKB-UniRule"/>
</dbReference>
<sequence length="283" mass="29958">MDLNPSSQFLILAPLIAVFGLPHGALDLPIAERLWPLEGVSGKLKFIASYVGLILLVIAVWLVAPGVALSAFLAYSALHFSGDWAGTAAPLRWAGGVAAIGAPALLHPTEVTALFGHLAPLPAAAIAADAAALAGALAIIPLALTLAIRRRLSQPVIELMILWIAAWLLPPLLFFGIYFCSLHSIRHYRSSIRRMPSARRALFTAIGLSSIVALAGVSFVLVRSVADPAVPFELGLQAVFIGLAALTVPHMILVERFDRRLFVTRVGQKNTGDGIEPLPPVSA</sequence>
<protein>
    <recommendedName>
        <fullName evidence="1">Probable beta-carotene 15,15'-dioxygenase</fullName>
        <ecNumber evidence="1">1.13.11.63</ecNumber>
    </recommendedName>
</protein>
<feature type="binding site" evidence="1">
    <location>
        <position position="187"/>
    </location>
    <ligand>
        <name>Fe cation</name>
        <dbReference type="ChEBI" id="CHEBI:24875"/>
    </ligand>
</feature>
<name>A0A8J2Y6L3_9PROT</name>
<comment type="catalytic activity">
    <reaction evidence="1">
        <text>all-trans-beta-carotene + O2 = 2 all-trans-retinal</text>
        <dbReference type="Rhea" id="RHEA:32887"/>
        <dbReference type="ChEBI" id="CHEBI:15379"/>
        <dbReference type="ChEBI" id="CHEBI:17579"/>
        <dbReference type="ChEBI" id="CHEBI:17898"/>
        <dbReference type="EC" id="1.13.11.63"/>
    </reaction>
</comment>
<keyword evidence="1" id="KW-1133">Transmembrane helix</keyword>
<feature type="transmembrane region" description="Helical" evidence="1">
    <location>
        <begin position="47"/>
        <end position="73"/>
    </location>
</feature>
<dbReference type="Proteomes" id="UP000613582">
    <property type="component" value="Unassembled WGS sequence"/>
</dbReference>
<dbReference type="GO" id="GO:0005506">
    <property type="term" value="F:iron ion binding"/>
    <property type="evidence" value="ECO:0007669"/>
    <property type="project" value="UniProtKB-UniRule"/>
</dbReference>
<comment type="subcellular location">
    <subcellularLocation>
        <location evidence="1">Cell membrane</location>
        <topology evidence="1">Multi-pass membrane protein</topology>
    </subcellularLocation>
</comment>
<evidence type="ECO:0000313" key="3">
    <source>
        <dbReference type="Proteomes" id="UP000613582"/>
    </source>
</evidence>
<feature type="transmembrane region" description="Helical" evidence="1">
    <location>
        <begin position="234"/>
        <end position="254"/>
    </location>
</feature>
<dbReference type="GO" id="GO:0003834">
    <property type="term" value="F:beta-carotene 15,15'-dioxygenase activity"/>
    <property type="evidence" value="ECO:0007669"/>
    <property type="project" value="UniProtKB-EC"/>
</dbReference>
<organism evidence="2 3">
    <name type="scientific">Aquisalinus flavus</name>
    <dbReference type="NCBI Taxonomy" id="1526572"/>
    <lineage>
        <taxon>Bacteria</taxon>
        <taxon>Pseudomonadati</taxon>
        <taxon>Pseudomonadota</taxon>
        <taxon>Alphaproteobacteria</taxon>
        <taxon>Parvularculales</taxon>
        <taxon>Parvularculaceae</taxon>
        <taxon>Aquisalinus</taxon>
    </lineage>
</organism>
<dbReference type="GO" id="GO:0010436">
    <property type="term" value="F:carotenoid dioxygenase activity"/>
    <property type="evidence" value="ECO:0007669"/>
    <property type="project" value="UniProtKB-UniRule"/>
</dbReference>
<keyword evidence="1" id="KW-0812">Transmembrane</keyword>
<dbReference type="InterPro" id="IPR022270">
    <property type="entry name" value="Blh_diox"/>
</dbReference>
<gene>
    <name evidence="2" type="ORF">GCM10011342_12060</name>
</gene>
<feature type="transmembrane region" description="Helical" evidence="1">
    <location>
        <begin position="160"/>
        <end position="180"/>
    </location>
</feature>